<dbReference type="EMBL" id="ABGD02000018">
    <property type="protein sequence ID" value="EDS11108.1"/>
    <property type="molecule type" value="Genomic_DNA"/>
</dbReference>
<dbReference type="PANTHER" id="PTHR31209">
    <property type="entry name" value="COFACTOR-INDEPENDENT PHOSPHOGLYCERATE MUTASE"/>
    <property type="match status" value="1"/>
</dbReference>
<dbReference type="NCBIfam" id="TIGR00306">
    <property type="entry name" value="apgM"/>
    <property type="match status" value="1"/>
</dbReference>
<evidence type="ECO:0000256" key="4">
    <source>
        <dbReference type="ARBA" id="ARBA00005524"/>
    </source>
</evidence>
<sequence>MNHQEKHMKYIVMLGDGMADRPVPALGGKTPLEAAYTPNMDFLAQNGVTGMVRTVPEGMPPGSDTANLSVMGYDPKVYYSGRSPLEAVSMGVELAPDDVAYRCNLVTLSDAPELEDAEMIDYSAGEISTAEAADLIACLDAAFHADDCTLYAGISYRHCLVLRGTQTGSDCTPPHDLSGQPVRGHLPSGRHGARLREMMERSRALLRDHPVNQARIARGLRPANACWFWGEGTRPALTPFEQLYGMRGGVISAVDLIKGIAICAGLDSIDVPGATGNIDTNFAGKGQAALELLQNGHDFVYIHVEAPDECGHRGEAENKVASIELIDREILGCVLPALRGSGEAFSVLLMPDHPTPLSIRTHTADPVPFALYRSDTVPDAHWRAPAYTEAHAASTGLMIPAGHRMMEWLLRGQMPENSMPENFAKSC</sequence>
<dbReference type="HOGENOM" id="CLU_034906_2_0_9"/>
<keyword evidence="5" id="KW-0324">Glycolysis</keyword>
<dbReference type="Pfam" id="PF10143">
    <property type="entry name" value="PhosphMutase"/>
    <property type="match status" value="1"/>
</dbReference>
<dbReference type="CDD" id="cd16011">
    <property type="entry name" value="iPGM_like"/>
    <property type="match status" value="1"/>
</dbReference>
<reference evidence="8" key="1">
    <citation type="submission" date="2007-11" db="EMBL/GenBank/DDBJ databases">
        <authorList>
            <person name="Fulton L."/>
            <person name="Clifton S."/>
            <person name="Fulton B."/>
            <person name="Xu J."/>
            <person name="Minx P."/>
            <person name="Pepin K.H."/>
            <person name="Johnson M."/>
            <person name="Thiruvilangam P."/>
            <person name="Bhonagiri V."/>
            <person name="Nash W.E."/>
            <person name="Mardis E.R."/>
            <person name="Wilson R.K."/>
        </authorList>
    </citation>
    <scope>NUCLEOTIDE SEQUENCE [LARGE SCALE GENOMIC DNA]</scope>
    <source>
        <strain evidence="8">DSM 17241</strain>
    </source>
</reference>
<evidence type="ECO:0000256" key="3">
    <source>
        <dbReference type="ARBA" id="ARBA00004921"/>
    </source>
</evidence>
<name>B0PBY3_9FIRM</name>
<evidence type="ECO:0000256" key="1">
    <source>
        <dbReference type="ARBA" id="ARBA00000370"/>
    </source>
</evidence>
<accession>B0PBY3</accession>
<dbReference type="eggNOG" id="COG3635">
    <property type="taxonomic scope" value="Bacteria"/>
</dbReference>
<evidence type="ECO:0000259" key="7">
    <source>
        <dbReference type="Pfam" id="PF01676"/>
    </source>
</evidence>
<comment type="catalytic activity">
    <reaction evidence="1">
        <text>(2R)-2-phosphoglycerate = (2R)-3-phosphoglycerate</text>
        <dbReference type="Rhea" id="RHEA:15901"/>
        <dbReference type="ChEBI" id="CHEBI:58272"/>
        <dbReference type="ChEBI" id="CHEBI:58289"/>
        <dbReference type="EC" id="5.4.2.12"/>
    </reaction>
</comment>
<evidence type="ECO:0000256" key="5">
    <source>
        <dbReference type="ARBA" id="ARBA00023152"/>
    </source>
</evidence>
<gene>
    <name evidence="8" type="ORF">ANACOL_02291</name>
</gene>
<dbReference type="InterPro" id="IPR004456">
    <property type="entry name" value="Pglycerate_mutase_ApgM"/>
</dbReference>
<dbReference type="InterPro" id="IPR006124">
    <property type="entry name" value="Metalloenzyme"/>
</dbReference>
<evidence type="ECO:0000256" key="2">
    <source>
        <dbReference type="ARBA" id="ARBA00002315"/>
    </source>
</evidence>
<dbReference type="GO" id="GO:0046872">
    <property type="term" value="F:metal ion binding"/>
    <property type="evidence" value="ECO:0007669"/>
    <property type="project" value="InterPro"/>
</dbReference>
<feature type="domain" description="Metalloenzyme" evidence="7">
    <location>
        <begin position="8"/>
        <end position="378"/>
    </location>
</feature>
<comment type="function">
    <text evidence="2">Catalyzes the interconversion of 2-phosphoglycerate and 3-phosphoglycerate.</text>
</comment>
<dbReference type="Gene3D" id="3.40.720.10">
    <property type="entry name" value="Alkaline Phosphatase, subunit A"/>
    <property type="match status" value="2"/>
</dbReference>
<proteinExistence type="inferred from homology"/>
<reference evidence="8" key="2">
    <citation type="submission" date="2013-09" db="EMBL/GenBank/DDBJ databases">
        <title>Draft genome sequence of Anaerotruncus colihominis(DSM 17241).</title>
        <authorList>
            <person name="Sudarsanam P."/>
            <person name="Ley R."/>
            <person name="Guruge J."/>
            <person name="Turnbaugh P.J."/>
            <person name="Mahowald M."/>
            <person name="Liep D."/>
            <person name="Gordon J."/>
        </authorList>
    </citation>
    <scope>NUCLEOTIDE SEQUENCE</scope>
    <source>
        <strain evidence="8">DSM 17241</strain>
    </source>
</reference>
<dbReference type="InterPro" id="IPR017850">
    <property type="entry name" value="Alkaline_phosphatase_core_sf"/>
</dbReference>
<keyword evidence="8" id="KW-0418">Kinase</keyword>
<dbReference type="PANTHER" id="PTHR31209:SF4">
    <property type="entry name" value="2,3-BISPHOSPHOGLYCERATE-INDEPENDENT PHOSPHOGLYCERATE MUTASE"/>
    <property type="match status" value="1"/>
</dbReference>
<evidence type="ECO:0000313" key="9">
    <source>
        <dbReference type="Proteomes" id="UP000003803"/>
    </source>
</evidence>
<comment type="pathway">
    <text evidence="3">Carbohydrate degradation.</text>
</comment>
<dbReference type="STRING" id="169435.ERS852551_02435"/>
<dbReference type="NCBIfam" id="NF003242">
    <property type="entry name" value="PRK04200.1"/>
    <property type="match status" value="1"/>
</dbReference>
<evidence type="ECO:0000256" key="6">
    <source>
        <dbReference type="ARBA" id="ARBA00023235"/>
    </source>
</evidence>
<organism evidence="8 9">
    <name type="scientific">Anaerotruncus colihominis DSM 17241</name>
    <dbReference type="NCBI Taxonomy" id="445972"/>
    <lineage>
        <taxon>Bacteria</taxon>
        <taxon>Bacillati</taxon>
        <taxon>Bacillota</taxon>
        <taxon>Clostridia</taxon>
        <taxon>Eubacteriales</taxon>
        <taxon>Oscillospiraceae</taxon>
        <taxon>Anaerotruncus</taxon>
    </lineage>
</organism>
<dbReference type="InterPro" id="IPR023665">
    <property type="entry name" value="ApgAM_prokaryotes"/>
</dbReference>
<dbReference type="SUPFAM" id="SSF53649">
    <property type="entry name" value="Alkaline phosphatase-like"/>
    <property type="match status" value="1"/>
</dbReference>
<comment type="caution">
    <text evidence="8">The sequence shown here is derived from an EMBL/GenBank/DDBJ whole genome shotgun (WGS) entry which is preliminary data.</text>
</comment>
<comment type="similarity">
    <text evidence="4">Belongs to the BPG-independent phosphoglycerate mutase family. A-PGAM subfamily.</text>
</comment>
<dbReference type="NCBIfam" id="TIGR02535">
    <property type="entry name" value="hyp_Hser_kinase"/>
    <property type="match status" value="1"/>
</dbReference>
<dbReference type="PIRSF" id="PIRSF006392">
    <property type="entry name" value="IPGAM_arch"/>
    <property type="match status" value="1"/>
</dbReference>
<dbReference type="GO" id="GO:0004619">
    <property type="term" value="F:phosphoglycerate mutase activity"/>
    <property type="evidence" value="ECO:0007669"/>
    <property type="project" value="UniProtKB-EC"/>
</dbReference>
<dbReference type="GO" id="GO:0016301">
    <property type="term" value="F:kinase activity"/>
    <property type="evidence" value="ECO:0007669"/>
    <property type="project" value="UniProtKB-KW"/>
</dbReference>
<keyword evidence="6" id="KW-0413">Isomerase</keyword>
<dbReference type="Proteomes" id="UP000003803">
    <property type="component" value="Unassembled WGS sequence"/>
</dbReference>
<evidence type="ECO:0000313" key="8">
    <source>
        <dbReference type="EMBL" id="EDS11108.1"/>
    </source>
</evidence>
<dbReference type="AlphaFoldDB" id="B0PBY3"/>
<keyword evidence="9" id="KW-1185">Reference proteome</keyword>
<keyword evidence="8" id="KW-0808">Transferase</keyword>
<protein>
    <submittedName>
        <fullName evidence="8">Homoserine kinase</fullName>
    </submittedName>
</protein>
<dbReference type="GO" id="GO:0006096">
    <property type="term" value="P:glycolytic process"/>
    <property type="evidence" value="ECO:0007669"/>
    <property type="project" value="UniProtKB-KW"/>
</dbReference>
<dbReference type="Pfam" id="PF01676">
    <property type="entry name" value="Metalloenzyme"/>
    <property type="match status" value="1"/>
</dbReference>